<comment type="caution">
    <text evidence="1">The sequence shown here is derived from an EMBL/GenBank/DDBJ whole genome shotgun (WGS) entry which is preliminary data.</text>
</comment>
<evidence type="ECO:0008006" key="3">
    <source>
        <dbReference type="Google" id="ProtNLM"/>
    </source>
</evidence>
<proteinExistence type="predicted"/>
<evidence type="ECO:0000313" key="2">
    <source>
        <dbReference type="Proteomes" id="UP001501425"/>
    </source>
</evidence>
<dbReference type="EMBL" id="BAAADQ010000007">
    <property type="protein sequence ID" value="GAA0542095.1"/>
    <property type="molecule type" value="Genomic_DNA"/>
</dbReference>
<dbReference type="SUPFAM" id="SSF56281">
    <property type="entry name" value="Metallo-hydrolase/oxidoreductase"/>
    <property type="match status" value="1"/>
</dbReference>
<dbReference type="Gene3D" id="3.60.15.10">
    <property type="entry name" value="Ribonuclease Z/Hydroxyacylglutathione hydrolase-like"/>
    <property type="match status" value="1"/>
</dbReference>
<sequence>MSMKGGEPDLHEIDRYDGGVGWIAYPDETMERASHAFAVHNEETDQDEVWVVDPVDAPGVDDLLDELGTVAGVVVGLDRHKRDCAEIAERHDVPVYVPEWMTGVADDLGPAVEIERFGSRLADTGFEAIRIRDSSIPPWQEVGLFDGETLIVPESLGTGSYFRGDRERLGVHPMLRLTPPTTALSGLNPERVLVGHGVGVHERAAVAVEDALSDSRRKAPGLYAKTITGALPF</sequence>
<dbReference type="AlphaFoldDB" id="A0AAV3SSX9"/>
<dbReference type="InterPro" id="IPR036866">
    <property type="entry name" value="RibonucZ/Hydroxyglut_hydro"/>
</dbReference>
<accession>A0AAV3SSX9</accession>
<gene>
    <name evidence="1" type="ORF">GCM10008994_16480</name>
</gene>
<name>A0AAV3SSX9_9EURY</name>
<protein>
    <recommendedName>
        <fullName evidence="3">MBL fold metallo-hydrolase</fullName>
    </recommendedName>
</protein>
<evidence type="ECO:0000313" key="1">
    <source>
        <dbReference type="EMBL" id="GAA0542095.1"/>
    </source>
</evidence>
<reference evidence="1" key="1">
    <citation type="journal article" date="2014" name="Int. J. Syst. Evol. Microbiol.">
        <title>Complete genome sequence of Corynebacterium casei LMG S-19264T (=DSM 44701T), isolated from a smear-ripened cheese.</title>
        <authorList>
            <consortium name="US DOE Joint Genome Institute (JGI-PGF)"/>
            <person name="Walter F."/>
            <person name="Albersmeier A."/>
            <person name="Kalinowski J."/>
            <person name="Ruckert C."/>
        </authorList>
    </citation>
    <scope>NUCLEOTIDE SEQUENCE</scope>
    <source>
        <strain evidence="1">JCM 14265</strain>
    </source>
</reference>
<organism evidence="1 2">
    <name type="scientific">Halorubrum ejinorense</name>
    <dbReference type="NCBI Taxonomy" id="425309"/>
    <lineage>
        <taxon>Archaea</taxon>
        <taxon>Methanobacteriati</taxon>
        <taxon>Methanobacteriota</taxon>
        <taxon>Stenosarchaea group</taxon>
        <taxon>Halobacteria</taxon>
        <taxon>Halobacteriales</taxon>
        <taxon>Haloferacaceae</taxon>
        <taxon>Halorubrum</taxon>
    </lineage>
</organism>
<reference evidence="1" key="2">
    <citation type="submission" date="2023-12" db="EMBL/GenBank/DDBJ databases">
        <authorList>
            <person name="Sun Q."/>
            <person name="Inoue M."/>
        </authorList>
    </citation>
    <scope>NUCLEOTIDE SEQUENCE</scope>
    <source>
        <strain evidence="1">JCM 14265</strain>
    </source>
</reference>
<dbReference type="Proteomes" id="UP001501425">
    <property type="component" value="Unassembled WGS sequence"/>
</dbReference>